<dbReference type="EnsemblPlants" id="evm.model.01.2366">
    <property type="protein sequence ID" value="cds.evm.model.01.2366"/>
    <property type="gene ID" value="evm.TU.01.2366"/>
</dbReference>
<dbReference type="OMA" id="NIWANAT"/>
<evidence type="ECO:0008006" key="3">
    <source>
        <dbReference type="Google" id="ProtNLM"/>
    </source>
</evidence>
<protein>
    <recommendedName>
        <fullName evidence="3">Endonuclease/exonuclease/phosphatase domain-containing protein</fullName>
    </recommendedName>
</protein>
<name>A0A803NKW4_CANSA</name>
<dbReference type="Gramene" id="evm.model.01.2366">
    <property type="protein sequence ID" value="cds.evm.model.01.2366"/>
    <property type="gene ID" value="evm.TU.01.2366"/>
</dbReference>
<dbReference type="PANTHER" id="PTHR33710:SF77">
    <property type="entry name" value="DNASE I-LIKE SUPERFAMILY PROTEIN"/>
    <property type="match status" value="1"/>
</dbReference>
<dbReference type="Gene3D" id="3.60.10.10">
    <property type="entry name" value="Endonuclease/exonuclease/phosphatase"/>
    <property type="match status" value="1"/>
</dbReference>
<keyword evidence="2" id="KW-1185">Reference proteome</keyword>
<proteinExistence type="predicted"/>
<dbReference type="SUPFAM" id="SSF56219">
    <property type="entry name" value="DNase I-like"/>
    <property type="match status" value="1"/>
</dbReference>
<reference evidence="1" key="2">
    <citation type="submission" date="2021-03" db="UniProtKB">
        <authorList>
            <consortium name="EnsemblPlants"/>
        </authorList>
    </citation>
    <scope>IDENTIFICATION</scope>
</reference>
<evidence type="ECO:0000313" key="2">
    <source>
        <dbReference type="Proteomes" id="UP000596661"/>
    </source>
</evidence>
<dbReference type="InterPro" id="IPR036691">
    <property type="entry name" value="Endo/exonu/phosph_ase_sf"/>
</dbReference>
<dbReference type="Proteomes" id="UP000596661">
    <property type="component" value="Chromosome 1"/>
</dbReference>
<sequence>MPWIAMGDFNEVLTHVIKLGGPALCDTQIDQFRNTVDYCGLHDLPFSGARYTWHNNCVNGTNVKERLDYAFINNAWPHLFGATEVSHLDFFKSDHRALLLSLNHVAPAVSQRFKSRFHFEALWLKEEEASDIILKNWVTSIADPILQIANNLSACSFHLQTWHRRKYGELPRQINST</sequence>
<organism evidence="1 2">
    <name type="scientific">Cannabis sativa</name>
    <name type="common">Hemp</name>
    <name type="synonym">Marijuana</name>
    <dbReference type="NCBI Taxonomy" id="3483"/>
    <lineage>
        <taxon>Eukaryota</taxon>
        <taxon>Viridiplantae</taxon>
        <taxon>Streptophyta</taxon>
        <taxon>Embryophyta</taxon>
        <taxon>Tracheophyta</taxon>
        <taxon>Spermatophyta</taxon>
        <taxon>Magnoliopsida</taxon>
        <taxon>eudicotyledons</taxon>
        <taxon>Gunneridae</taxon>
        <taxon>Pentapetalae</taxon>
        <taxon>rosids</taxon>
        <taxon>fabids</taxon>
        <taxon>Rosales</taxon>
        <taxon>Cannabaceae</taxon>
        <taxon>Cannabis</taxon>
    </lineage>
</organism>
<accession>A0A803NKW4</accession>
<dbReference type="EMBL" id="UZAU01000070">
    <property type="status" value="NOT_ANNOTATED_CDS"/>
    <property type="molecule type" value="Genomic_DNA"/>
</dbReference>
<evidence type="ECO:0000313" key="1">
    <source>
        <dbReference type="EnsemblPlants" id="cds.evm.model.01.2366"/>
    </source>
</evidence>
<dbReference type="AlphaFoldDB" id="A0A803NKW4"/>
<reference evidence="1" key="1">
    <citation type="submission" date="2018-11" db="EMBL/GenBank/DDBJ databases">
        <authorList>
            <person name="Grassa J C."/>
        </authorList>
    </citation>
    <scope>NUCLEOTIDE SEQUENCE [LARGE SCALE GENOMIC DNA]</scope>
</reference>
<dbReference type="PANTHER" id="PTHR33710">
    <property type="entry name" value="BNAC02G09200D PROTEIN"/>
    <property type="match status" value="1"/>
</dbReference>